<name>A0ABD3HT45_9MARC</name>
<evidence type="ECO:0000259" key="3">
    <source>
        <dbReference type="PROSITE" id="PS50089"/>
    </source>
</evidence>
<sequence length="252" mass="29178">MEIVQRKLKQLFNINIKPLKSRPTSSSTFVPMMSDGEDKKDRRPLEPQLMTQQEAFELSSPCTAKEDAGYELPTNGVERQCELEEELIWLRMRLQRLGEEFSSTVSGSLHQIMKTELEEYENKFRKNVQQTLKSQIRCKFLEDELRKTTENLYDCEGKLEVEKTHVLELKQLVTYVKACLAQELENQTCGMCNAQVRNVIIFPCMHFLYCEECLHGYRRRNKRCPACQAHITAVVNLGTAWPAEANHSVIIG</sequence>
<organism evidence="4 5">
    <name type="scientific">Riccia sorocarpa</name>
    <dbReference type="NCBI Taxonomy" id="122646"/>
    <lineage>
        <taxon>Eukaryota</taxon>
        <taxon>Viridiplantae</taxon>
        <taxon>Streptophyta</taxon>
        <taxon>Embryophyta</taxon>
        <taxon>Marchantiophyta</taxon>
        <taxon>Marchantiopsida</taxon>
        <taxon>Marchantiidae</taxon>
        <taxon>Marchantiales</taxon>
        <taxon>Ricciaceae</taxon>
        <taxon>Riccia</taxon>
    </lineage>
</organism>
<dbReference type="AlphaFoldDB" id="A0ABD3HT45"/>
<evidence type="ECO:0000313" key="5">
    <source>
        <dbReference type="Proteomes" id="UP001633002"/>
    </source>
</evidence>
<dbReference type="EMBL" id="JBJQOH010000003">
    <property type="protein sequence ID" value="KAL3694698.1"/>
    <property type="molecule type" value="Genomic_DNA"/>
</dbReference>
<evidence type="ECO:0000256" key="2">
    <source>
        <dbReference type="SAM" id="MobiDB-lite"/>
    </source>
</evidence>
<comment type="caution">
    <text evidence="4">The sequence shown here is derived from an EMBL/GenBank/DDBJ whole genome shotgun (WGS) entry which is preliminary data.</text>
</comment>
<dbReference type="InterPro" id="IPR013083">
    <property type="entry name" value="Znf_RING/FYVE/PHD"/>
</dbReference>
<keyword evidence="1" id="KW-0479">Metal-binding</keyword>
<gene>
    <name evidence="4" type="ORF">R1sor_008349</name>
</gene>
<accession>A0ABD3HT45</accession>
<dbReference type="InterPro" id="IPR001841">
    <property type="entry name" value="Znf_RING"/>
</dbReference>
<evidence type="ECO:0000256" key="1">
    <source>
        <dbReference type="PROSITE-ProRule" id="PRU00175"/>
    </source>
</evidence>
<feature type="domain" description="RING-type" evidence="3">
    <location>
        <begin position="189"/>
        <end position="228"/>
    </location>
</feature>
<dbReference type="SUPFAM" id="SSF57850">
    <property type="entry name" value="RING/U-box"/>
    <property type="match status" value="1"/>
</dbReference>
<dbReference type="GO" id="GO:0008270">
    <property type="term" value="F:zinc ion binding"/>
    <property type="evidence" value="ECO:0007669"/>
    <property type="project" value="UniProtKB-KW"/>
</dbReference>
<dbReference type="Gene3D" id="3.30.40.10">
    <property type="entry name" value="Zinc/RING finger domain, C3HC4 (zinc finger)"/>
    <property type="match status" value="1"/>
</dbReference>
<dbReference type="PROSITE" id="PS50089">
    <property type="entry name" value="ZF_RING_2"/>
    <property type="match status" value="1"/>
</dbReference>
<keyword evidence="1" id="KW-0863">Zinc-finger</keyword>
<keyword evidence="1" id="KW-0862">Zinc</keyword>
<dbReference type="Pfam" id="PF13920">
    <property type="entry name" value="zf-C3HC4_3"/>
    <property type="match status" value="1"/>
</dbReference>
<protein>
    <recommendedName>
        <fullName evidence="3">RING-type domain-containing protein</fullName>
    </recommendedName>
</protein>
<reference evidence="4 5" key="1">
    <citation type="submission" date="2024-09" db="EMBL/GenBank/DDBJ databases">
        <title>Chromosome-scale assembly of Riccia sorocarpa.</title>
        <authorList>
            <person name="Paukszto L."/>
        </authorList>
    </citation>
    <scope>NUCLEOTIDE SEQUENCE [LARGE SCALE GENOMIC DNA]</scope>
    <source>
        <strain evidence="4">LP-2024</strain>
        <tissue evidence="4">Aerial parts of the thallus</tissue>
    </source>
</reference>
<proteinExistence type="predicted"/>
<evidence type="ECO:0000313" key="4">
    <source>
        <dbReference type="EMBL" id="KAL3694698.1"/>
    </source>
</evidence>
<keyword evidence="5" id="KW-1185">Reference proteome</keyword>
<feature type="region of interest" description="Disordered" evidence="2">
    <location>
        <begin position="21"/>
        <end position="42"/>
    </location>
</feature>
<dbReference type="Proteomes" id="UP001633002">
    <property type="component" value="Unassembled WGS sequence"/>
</dbReference>